<sequence>MNTPHTNNDNLSFSDINKIAGGFVAWIIGAGFATGREILNFFASFGYLAYGAIIITLVGFIFSVKVVMEAGYEHRDNPDFRQYDYFCGKKIGKIYYIVVPVFLFLLMAILISATGSTIQENYGINRYIGSIIVAIIIFMSYISGFERFIQVISKVTPILIVFFILVGLIVIQKDYSNFSLIGDLQSILKQYKAGPVWYFSGFLYFSLAVSAGGTYISRLGASARSLKQIKYGSLLGSIEVCLAIAIISTAILLNIEHISKVDVPTLYLAQRIGPLVANAFTIVLLLGIFSASAATMWSLCKFMYADNPRKNKLAALLVAILATLVGVFPFAKLVAIILPIMAYIGMFYVVCVVYKGLKLKFKN</sequence>
<dbReference type="STRING" id="1261.HMPREF3195_01091"/>
<dbReference type="RefSeq" id="WP_002846311.1">
    <property type="nucleotide sequence ID" value="NZ_FOVA01000043.1"/>
</dbReference>
<feature type="transmembrane region" description="Helical" evidence="1">
    <location>
        <begin position="336"/>
        <end position="357"/>
    </location>
</feature>
<gene>
    <name evidence="2" type="ORF">HMPREF3195_01091</name>
    <name evidence="3" type="ORF">NCTC11460_02068</name>
</gene>
<evidence type="ECO:0000256" key="1">
    <source>
        <dbReference type="SAM" id="Phobius"/>
    </source>
</evidence>
<feature type="transmembrane region" description="Helical" evidence="1">
    <location>
        <begin position="196"/>
        <end position="217"/>
    </location>
</feature>
<evidence type="ECO:0000313" key="4">
    <source>
        <dbReference type="Proteomes" id="UP000070326"/>
    </source>
</evidence>
<feature type="transmembrane region" description="Helical" evidence="1">
    <location>
        <begin position="275"/>
        <end position="300"/>
    </location>
</feature>
<feature type="transmembrane region" description="Helical" evidence="1">
    <location>
        <begin position="94"/>
        <end position="115"/>
    </location>
</feature>
<dbReference type="EMBL" id="UGTB01000004">
    <property type="protein sequence ID" value="SUB62072.1"/>
    <property type="molecule type" value="Genomic_DNA"/>
</dbReference>
<keyword evidence="1" id="KW-0812">Transmembrane</keyword>
<feature type="transmembrane region" description="Helical" evidence="1">
    <location>
        <begin position="229"/>
        <end position="255"/>
    </location>
</feature>
<dbReference type="PANTHER" id="PTHR37814:SF1">
    <property type="entry name" value="MEMBRANE PROTEIN"/>
    <property type="match status" value="1"/>
</dbReference>
<dbReference type="Proteomes" id="UP000255101">
    <property type="component" value="Unassembled WGS sequence"/>
</dbReference>
<accession>A0A135YS65</accession>
<dbReference type="InterPro" id="IPR038728">
    <property type="entry name" value="YkvI-like"/>
</dbReference>
<dbReference type="eggNOG" id="COG3949">
    <property type="taxonomic scope" value="Bacteria"/>
</dbReference>
<reference evidence="2 4" key="1">
    <citation type="submission" date="2016-02" db="EMBL/GenBank/DDBJ databases">
        <authorList>
            <person name="Wen L."/>
            <person name="He K."/>
            <person name="Yang H."/>
        </authorList>
    </citation>
    <scope>NUCLEOTIDE SEQUENCE [LARGE SCALE GENOMIC DNA]</scope>
    <source>
        <strain evidence="2 4">MJR8628A</strain>
    </source>
</reference>
<evidence type="ECO:0000313" key="2">
    <source>
        <dbReference type="EMBL" id="KXI12245.1"/>
    </source>
</evidence>
<evidence type="ECO:0000313" key="5">
    <source>
        <dbReference type="Proteomes" id="UP000255101"/>
    </source>
</evidence>
<proteinExistence type="predicted"/>
<feature type="transmembrane region" description="Helical" evidence="1">
    <location>
        <begin position="151"/>
        <end position="171"/>
    </location>
</feature>
<dbReference type="EMBL" id="LSQZ01000055">
    <property type="protein sequence ID" value="KXI12245.1"/>
    <property type="molecule type" value="Genomic_DNA"/>
</dbReference>
<keyword evidence="1" id="KW-0472">Membrane</keyword>
<evidence type="ECO:0000313" key="3">
    <source>
        <dbReference type="EMBL" id="SUB62072.1"/>
    </source>
</evidence>
<feature type="transmembrane region" description="Helical" evidence="1">
    <location>
        <begin position="312"/>
        <end position="330"/>
    </location>
</feature>
<feature type="transmembrane region" description="Helical" evidence="1">
    <location>
        <begin position="127"/>
        <end position="144"/>
    </location>
</feature>
<dbReference type="AlphaFoldDB" id="A0A135YS65"/>
<name>A0A135YS65_9FIRM</name>
<keyword evidence="1" id="KW-1133">Transmembrane helix</keyword>
<protein>
    <submittedName>
        <fullName evidence="3">Uncharacterized membrane protein</fullName>
    </submittedName>
</protein>
<dbReference type="PATRIC" id="fig|1261.5.peg.1094"/>
<dbReference type="PANTHER" id="PTHR37814">
    <property type="entry name" value="CONSERVED MEMBRANE PROTEIN"/>
    <property type="match status" value="1"/>
</dbReference>
<reference evidence="3 5" key="2">
    <citation type="submission" date="2018-06" db="EMBL/GenBank/DDBJ databases">
        <authorList>
            <consortium name="Pathogen Informatics"/>
            <person name="Doyle S."/>
        </authorList>
    </citation>
    <scope>NUCLEOTIDE SEQUENCE [LARGE SCALE GENOMIC DNA]</scope>
    <source>
        <strain evidence="3 5">NCTC11460</strain>
    </source>
</reference>
<feature type="transmembrane region" description="Helical" evidence="1">
    <location>
        <begin position="47"/>
        <end position="68"/>
    </location>
</feature>
<dbReference type="Proteomes" id="UP000070326">
    <property type="component" value="Unassembled WGS sequence"/>
</dbReference>
<organism evidence="2 4">
    <name type="scientific">Peptostreptococcus anaerobius</name>
    <dbReference type="NCBI Taxonomy" id="1261"/>
    <lineage>
        <taxon>Bacteria</taxon>
        <taxon>Bacillati</taxon>
        <taxon>Bacillota</taxon>
        <taxon>Clostridia</taxon>
        <taxon>Peptostreptococcales</taxon>
        <taxon>Peptostreptococcaceae</taxon>
        <taxon>Peptostreptococcus</taxon>
    </lineage>
</organism>